<keyword evidence="4" id="KW-0032">Aminotransferase</keyword>
<dbReference type="CDD" id="cd00610">
    <property type="entry name" value="OAT_like"/>
    <property type="match status" value="1"/>
</dbReference>
<dbReference type="InterPro" id="IPR015422">
    <property type="entry name" value="PyrdxlP-dep_Trfase_small"/>
</dbReference>
<evidence type="ECO:0000313" key="5">
    <source>
        <dbReference type="Proteomes" id="UP000243342"/>
    </source>
</evidence>
<protein>
    <submittedName>
        <fullName evidence="4">Aspartate aminotransferase family protein</fullName>
    </submittedName>
</protein>
<dbReference type="Proteomes" id="UP000243342">
    <property type="component" value="Unassembled WGS sequence"/>
</dbReference>
<dbReference type="AlphaFoldDB" id="A0A1J7BD60"/>
<name>A0A1J7BD60_9ACTN</name>
<organism evidence="4 5">
    <name type="scientific">Mangrovactinospora gilvigrisea</name>
    <dbReference type="NCBI Taxonomy" id="1428644"/>
    <lineage>
        <taxon>Bacteria</taxon>
        <taxon>Bacillati</taxon>
        <taxon>Actinomycetota</taxon>
        <taxon>Actinomycetes</taxon>
        <taxon>Kitasatosporales</taxon>
        <taxon>Streptomycetaceae</taxon>
        <taxon>Mangrovactinospora</taxon>
    </lineage>
</organism>
<dbReference type="InterPro" id="IPR005814">
    <property type="entry name" value="Aminotrans_3"/>
</dbReference>
<dbReference type="PANTHER" id="PTHR43094:SF1">
    <property type="entry name" value="AMINOTRANSFERASE CLASS-III"/>
    <property type="match status" value="1"/>
</dbReference>
<dbReference type="GO" id="GO:0005829">
    <property type="term" value="C:cytosol"/>
    <property type="evidence" value="ECO:0007669"/>
    <property type="project" value="TreeGrafter"/>
</dbReference>
<accession>A0A1J7BD60</accession>
<dbReference type="SUPFAM" id="SSF53383">
    <property type="entry name" value="PLP-dependent transferases"/>
    <property type="match status" value="1"/>
</dbReference>
<proteinExistence type="inferred from homology"/>
<dbReference type="PROSITE" id="PS00600">
    <property type="entry name" value="AA_TRANSFER_CLASS_3"/>
    <property type="match status" value="1"/>
</dbReference>
<dbReference type="GO" id="GO:0008483">
    <property type="term" value="F:transaminase activity"/>
    <property type="evidence" value="ECO:0007669"/>
    <property type="project" value="UniProtKB-KW"/>
</dbReference>
<sequence length="447" mass="48069">MSTEYDPARTYELDRRHVFHSWSAQAEISPMVVTRAEGSYLWDGDGNRLLDFSSQLVNTNIGHQHPAVVEAIATQARRLATVAPQHANDQRSEAARLIAERAPGDLDRVFFTNGGADADEHAARMARLVTGRPKILTRYRSYHGGTQQAINFTGDPRRFANDDGKSGTVHFFGPYLYRSAFYATTEEEECARALAHLEQVIELEGPATLAGILLEAVPGTAGIMIPPPGYLAGVRELCDRYGIMLIADEVMTGFGRTGAWFHTAAEGVVPDLLTFAKGVNSGYVPMGGVVLGPRVYEHFAHRPYPGGLTYSGHPLAAAAAVASINAMESEGIVANALRIGEQVLGPGLAALRRRHPSVGEVRGKGVFWAIELVADRETREPVAPTGGSSPVMAAATAEAKRLGMLPFVNSNRIHAVPPCTVSDAEAKEGLEILDRVLDRVDALVAEG</sequence>
<keyword evidence="2 3" id="KW-0663">Pyridoxal phosphate</keyword>
<dbReference type="Gene3D" id="3.40.640.10">
    <property type="entry name" value="Type I PLP-dependent aspartate aminotransferase-like (Major domain)"/>
    <property type="match status" value="1"/>
</dbReference>
<dbReference type="OrthoDB" id="9801834at2"/>
<dbReference type="RefSeq" id="WP_071657418.1">
    <property type="nucleotide sequence ID" value="NZ_MLCF01000083.1"/>
</dbReference>
<dbReference type="GO" id="GO:0030170">
    <property type="term" value="F:pyridoxal phosphate binding"/>
    <property type="evidence" value="ECO:0007669"/>
    <property type="project" value="InterPro"/>
</dbReference>
<dbReference type="STRING" id="1428644.BIV57_15270"/>
<reference evidence="4 5" key="1">
    <citation type="submission" date="2016-10" db="EMBL/GenBank/DDBJ databases">
        <title>Genome sequence of Streptomyces gilvigriseus MUSC 26.</title>
        <authorList>
            <person name="Lee L.-H."/>
            <person name="Ser H.-L."/>
        </authorList>
    </citation>
    <scope>NUCLEOTIDE SEQUENCE [LARGE SCALE GENOMIC DNA]</scope>
    <source>
        <strain evidence="4 5">MUSC 26</strain>
    </source>
</reference>
<evidence type="ECO:0000256" key="1">
    <source>
        <dbReference type="ARBA" id="ARBA00008954"/>
    </source>
</evidence>
<keyword evidence="4" id="KW-0808">Transferase</keyword>
<dbReference type="Pfam" id="PF00202">
    <property type="entry name" value="Aminotran_3"/>
    <property type="match status" value="1"/>
</dbReference>
<gene>
    <name evidence="4" type="ORF">BIV57_15270</name>
</gene>
<evidence type="ECO:0000313" key="4">
    <source>
        <dbReference type="EMBL" id="OIV36615.1"/>
    </source>
</evidence>
<evidence type="ECO:0000256" key="2">
    <source>
        <dbReference type="ARBA" id="ARBA00022898"/>
    </source>
</evidence>
<evidence type="ECO:0000256" key="3">
    <source>
        <dbReference type="RuleBase" id="RU003560"/>
    </source>
</evidence>
<dbReference type="InterPro" id="IPR049704">
    <property type="entry name" value="Aminotrans_3_PPA_site"/>
</dbReference>
<dbReference type="Gene3D" id="3.90.1150.10">
    <property type="entry name" value="Aspartate Aminotransferase, domain 1"/>
    <property type="match status" value="1"/>
</dbReference>
<dbReference type="NCBIfam" id="NF004718">
    <property type="entry name" value="PRK06062.1"/>
    <property type="match status" value="1"/>
</dbReference>
<dbReference type="InterPro" id="IPR015421">
    <property type="entry name" value="PyrdxlP-dep_Trfase_major"/>
</dbReference>
<keyword evidence="5" id="KW-1185">Reference proteome</keyword>
<comment type="caution">
    <text evidence="4">The sequence shown here is derived from an EMBL/GenBank/DDBJ whole genome shotgun (WGS) entry which is preliminary data.</text>
</comment>
<comment type="similarity">
    <text evidence="1 3">Belongs to the class-III pyridoxal-phosphate-dependent aminotransferase family.</text>
</comment>
<dbReference type="EMBL" id="MLCF01000083">
    <property type="protein sequence ID" value="OIV36615.1"/>
    <property type="molecule type" value="Genomic_DNA"/>
</dbReference>
<dbReference type="InterPro" id="IPR015424">
    <property type="entry name" value="PyrdxlP-dep_Trfase"/>
</dbReference>
<dbReference type="PANTHER" id="PTHR43094">
    <property type="entry name" value="AMINOTRANSFERASE"/>
    <property type="match status" value="1"/>
</dbReference>